<proteinExistence type="inferred from homology"/>
<evidence type="ECO:0008006" key="5">
    <source>
        <dbReference type="Google" id="ProtNLM"/>
    </source>
</evidence>
<feature type="region of interest" description="Disordered" evidence="2">
    <location>
        <begin position="239"/>
        <end position="286"/>
    </location>
</feature>
<comment type="similarity">
    <text evidence="1">Belongs to the IST1 family.</text>
</comment>
<dbReference type="Pfam" id="PF03398">
    <property type="entry name" value="Ist1"/>
    <property type="match status" value="1"/>
</dbReference>
<gene>
    <name evidence="3" type="ORF">SSX86_027731</name>
</gene>
<dbReference type="InterPro" id="IPR042277">
    <property type="entry name" value="IST1-like"/>
</dbReference>
<evidence type="ECO:0000313" key="3">
    <source>
        <dbReference type="EMBL" id="KAK9051105.1"/>
    </source>
</evidence>
<dbReference type="PANTHER" id="PTHR12161">
    <property type="entry name" value="IST1 FAMILY MEMBER"/>
    <property type="match status" value="1"/>
</dbReference>
<evidence type="ECO:0000256" key="1">
    <source>
        <dbReference type="ARBA" id="ARBA00005536"/>
    </source>
</evidence>
<dbReference type="EMBL" id="JBCNJP010000027">
    <property type="protein sequence ID" value="KAK9051105.1"/>
    <property type="molecule type" value="Genomic_DNA"/>
</dbReference>
<dbReference type="AlphaFoldDB" id="A0AAP0GKL7"/>
<protein>
    <recommendedName>
        <fullName evidence="5">IST1-like protein</fullName>
    </recommendedName>
</protein>
<dbReference type="Proteomes" id="UP001408789">
    <property type="component" value="Unassembled WGS sequence"/>
</dbReference>
<organism evidence="3 4">
    <name type="scientific">Deinandra increscens subsp. villosa</name>
    <dbReference type="NCBI Taxonomy" id="3103831"/>
    <lineage>
        <taxon>Eukaryota</taxon>
        <taxon>Viridiplantae</taxon>
        <taxon>Streptophyta</taxon>
        <taxon>Embryophyta</taxon>
        <taxon>Tracheophyta</taxon>
        <taxon>Spermatophyta</taxon>
        <taxon>Magnoliopsida</taxon>
        <taxon>eudicotyledons</taxon>
        <taxon>Gunneridae</taxon>
        <taxon>Pentapetalae</taxon>
        <taxon>asterids</taxon>
        <taxon>campanulids</taxon>
        <taxon>Asterales</taxon>
        <taxon>Asteraceae</taxon>
        <taxon>Asteroideae</taxon>
        <taxon>Heliantheae alliance</taxon>
        <taxon>Madieae</taxon>
        <taxon>Madiinae</taxon>
        <taxon>Deinandra</taxon>
    </lineage>
</organism>
<comment type="caution">
    <text evidence="3">The sequence shown here is derived from an EMBL/GenBank/DDBJ whole genome shotgun (WGS) entry which is preliminary data.</text>
</comment>
<evidence type="ECO:0000256" key="2">
    <source>
        <dbReference type="SAM" id="MobiDB-lite"/>
    </source>
</evidence>
<name>A0AAP0GKL7_9ASTR</name>
<dbReference type="InterPro" id="IPR005061">
    <property type="entry name" value="Ist1"/>
</dbReference>
<accession>A0AAP0GKL7</accession>
<dbReference type="FunFam" id="1.20.1260.60:FF:000002">
    <property type="entry name" value="Vacuolar protein sorting-associated protein IST1"/>
    <property type="match status" value="1"/>
</dbReference>
<keyword evidence="4" id="KW-1185">Reference proteome</keyword>
<evidence type="ECO:0000313" key="4">
    <source>
        <dbReference type="Proteomes" id="UP001408789"/>
    </source>
</evidence>
<sequence length="286" mass="32116">MGRRLDALLGRKFKSARLSVARSDIIELLNRNHHEHALHRVDQVIKEQNMVDVYVMVDGYCHLLLQMLNLIEKERDCPEELKEAVSSLIFAAPRCGEFPELHEIRAILTARYGKEFAYGATELRNDCGVNTRMIQKLSQRHSSLETRMKILQEIAIENGIVLNLEDLSPILKEGAGESTNCEIEKKSSDLCDDFDEVMSYSESVKGRQKFRDAEDAAQVAFESAAYAAVAARAAVELSRSRSFGSDSPNYGPRKVLGSLPSETNFEMKDEEAQSIGSESELNDRVD</sequence>
<dbReference type="GO" id="GO:0015031">
    <property type="term" value="P:protein transport"/>
    <property type="evidence" value="ECO:0007669"/>
    <property type="project" value="InterPro"/>
</dbReference>
<dbReference type="Gene3D" id="1.20.1260.60">
    <property type="entry name" value="Vacuolar protein sorting-associated protein Ist1"/>
    <property type="match status" value="1"/>
</dbReference>
<reference evidence="3 4" key="1">
    <citation type="submission" date="2024-04" db="EMBL/GenBank/DDBJ databases">
        <title>The reference genome of an endangered Asteraceae, Deinandra increscens subsp. villosa, native to the Central Coast of California.</title>
        <authorList>
            <person name="Guilliams M."/>
            <person name="Hasenstab-Lehman K."/>
            <person name="Meyer R."/>
            <person name="Mcevoy S."/>
        </authorList>
    </citation>
    <scope>NUCLEOTIDE SEQUENCE [LARGE SCALE GENOMIC DNA]</scope>
    <source>
        <tissue evidence="3">Leaf</tissue>
    </source>
</reference>
<dbReference type="PANTHER" id="PTHR12161:SF16">
    <property type="entry name" value="REGULATOR OF VPS4 ACTIVITY IN THE MVB PATHWAY PROTEIN"/>
    <property type="match status" value="1"/>
</dbReference>